<evidence type="ECO:0000259" key="2">
    <source>
        <dbReference type="Pfam" id="PF00535"/>
    </source>
</evidence>
<dbReference type="OrthoDB" id="124413at2157"/>
<dbReference type="InterPro" id="IPR050256">
    <property type="entry name" value="Glycosyltransferase_2"/>
</dbReference>
<keyword evidence="1" id="KW-0812">Transmembrane</keyword>
<accession>A0A7Z7FBK3</accession>
<proteinExistence type="predicted"/>
<evidence type="ECO:0000313" key="4">
    <source>
        <dbReference type="Proteomes" id="UP000199259"/>
    </source>
</evidence>
<gene>
    <name evidence="3" type="ORF">SAMN04488589_0083</name>
</gene>
<dbReference type="CDD" id="cd04179">
    <property type="entry name" value="DPM_DPG-synthase_like"/>
    <property type="match status" value="1"/>
</dbReference>
<dbReference type="GO" id="GO:0016740">
    <property type="term" value="F:transferase activity"/>
    <property type="evidence" value="ECO:0007669"/>
    <property type="project" value="UniProtKB-KW"/>
</dbReference>
<keyword evidence="4" id="KW-1185">Reference proteome</keyword>
<dbReference type="SUPFAM" id="SSF53448">
    <property type="entry name" value="Nucleotide-diphospho-sugar transferases"/>
    <property type="match status" value="1"/>
</dbReference>
<protein>
    <submittedName>
        <fullName evidence="3">Glycosyltransferase involved in cell wall bisynthesis</fullName>
    </submittedName>
</protein>
<reference evidence="3 4" key="1">
    <citation type="submission" date="2016-10" db="EMBL/GenBank/DDBJ databases">
        <authorList>
            <person name="Varghese N."/>
            <person name="Submissions S."/>
        </authorList>
    </citation>
    <scope>NUCLEOTIDE SEQUENCE [LARGE SCALE GENOMIC DNA]</scope>
    <source>
        <strain evidence="3 4">PL 12/M</strain>
    </source>
</reference>
<name>A0A7Z7FBK3_9EURY</name>
<dbReference type="RefSeq" id="WP_091707731.1">
    <property type="nucleotide sequence ID" value="NZ_FNCA01000001.1"/>
</dbReference>
<dbReference type="InterPro" id="IPR001173">
    <property type="entry name" value="Glyco_trans_2-like"/>
</dbReference>
<dbReference type="Gene3D" id="3.90.550.10">
    <property type="entry name" value="Spore Coat Polysaccharide Biosynthesis Protein SpsA, Chain A"/>
    <property type="match status" value="1"/>
</dbReference>
<dbReference type="PANTHER" id="PTHR48090">
    <property type="entry name" value="UNDECAPRENYL-PHOSPHATE 4-DEOXY-4-FORMAMIDO-L-ARABINOSE TRANSFERASE-RELATED"/>
    <property type="match status" value="1"/>
</dbReference>
<keyword evidence="3" id="KW-0808">Transferase</keyword>
<evidence type="ECO:0000256" key="1">
    <source>
        <dbReference type="SAM" id="Phobius"/>
    </source>
</evidence>
<dbReference type="InterPro" id="IPR029044">
    <property type="entry name" value="Nucleotide-diphossugar_trans"/>
</dbReference>
<dbReference type="Pfam" id="PF00535">
    <property type="entry name" value="Glycos_transf_2"/>
    <property type="match status" value="1"/>
</dbReference>
<keyword evidence="1" id="KW-0472">Membrane</keyword>
<dbReference type="PANTHER" id="PTHR48090:SF7">
    <property type="entry name" value="RFBJ PROTEIN"/>
    <property type="match status" value="1"/>
</dbReference>
<organism evidence="3 4">
    <name type="scientific">Methanolobus vulcani</name>
    <dbReference type="NCBI Taxonomy" id="38026"/>
    <lineage>
        <taxon>Archaea</taxon>
        <taxon>Methanobacteriati</taxon>
        <taxon>Methanobacteriota</taxon>
        <taxon>Stenosarchaea group</taxon>
        <taxon>Methanomicrobia</taxon>
        <taxon>Methanosarcinales</taxon>
        <taxon>Methanosarcinaceae</taxon>
        <taxon>Methanolobus</taxon>
    </lineage>
</organism>
<comment type="caution">
    <text evidence="3">The sequence shown here is derived from an EMBL/GenBank/DDBJ whole genome shotgun (WGS) entry which is preliminary data.</text>
</comment>
<dbReference type="Proteomes" id="UP000199259">
    <property type="component" value="Unassembled WGS sequence"/>
</dbReference>
<feature type="transmembrane region" description="Helical" evidence="1">
    <location>
        <begin position="226"/>
        <end position="251"/>
    </location>
</feature>
<dbReference type="EMBL" id="FNCA01000001">
    <property type="protein sequence ID" value="SDF23931.1"/>
    <property type="molecule type" value="Genomic_DNA"/>
</dbReference>
<feature type="transmembrane region" description="Helical" evidence="1">
    <location>
        <begin position="257"/>
        <end position="285"/>
    </location>
</feature>
<feature type="domain" description="Glycosyltransferase 2-like" evidence="2">
    <location>
        <begin position="6"/>
        <end position="159"/>
    </location>
</feature>
<dbReference type="AlphaFoldDB" id="A0A7Z7FBK3"/>
<evidence type="ECO:0000313" key="3">
    <source>
        <dbReference type="EMBL" id="SDF23931.1"/>
    </source>
</evidence>
<sequence>MTIVAAIPAFNEEIAIGSVIARAKQHVDEVLVIDDGSADKTAQIAELMGATVICHEQNSGKGVALRTAFRWAQHKEVDILVTLDADGQHCPDEIPQVVEPILWKQADVVNGARFLKGHSVDVPKYRRVGQEVLTFATNMTADVKLTDSQSGFRAFSKETFGVFKFNNAGMGVESEMINDAAAAGFKITEVPITCRYDVEGSTFNPVRHGMSVLNSIIVQFQRKHPLLYFGVPGFILLILGLALAFRTLYIFQSTGAFAIGTSLIAMTFSMVGVFGMFSGLILNSLATQINDLKKSNA</sequence>
<keyword evidence="1" id="KW-1133">Transmembrane helix</keyword>